<dbReference type="FunFam" id="3.40.50.10810:FF:000010">
    <property type="entry name" value="DNA repair and recombination protein RAD54-like"/>
    <property type="match status" value="1"/>
</dbReference>
<dbReference type="Pfam" id="PF00176">
    <property type="entry name" value="SNF2-rel_dom"/>
    <property type="match status" value="1"/>
</dbReference>
<keyword evidence="8" id="KW-0498">Mitosis</keyword>
<reference evidence="20 21" key="1">
    <citation type="submission" date="2023-10" db="EMBL/GenBank/DDBJ databases">
        <title>Genomes of two closely related lineages of the louse Polyplax serrata with different host specificities.</title>
        <authorList>
            <person name="Martinu J."/>
            <person name="Tarabai H."/>
            <person name="Stefka J."/>
            <person name="Hypsa V."/>
        </authorList>
    </citation>
    <scope>NUCLEOTIDE SEQUENCE [LARGE SCALE GENOMIC DNA]</scope>
    <source>
        <strain evidence="20">HR10_N</strain>
    </source>
</reference>
<dbReference type="GO" id="GO:0005524">
    <property type="term" value="F:ATP binding"/>
    <property type="evidence" value="ECO:0007669"/>
    <property type="project" value="UniProtKB-KW"/>
</dbReference>
<dbReference type="Gene3D" id="3.40.50.300">
    <property type="entry name" value="P-loop containing nucleotide triphosphate hydrolases"/>
    <property type="match status" value="1"/>
</dbReference>
<dbReference type="PANTHER" id="PTHR45629">
    <property type="entry name" value="SNF2/RAD54 FAMILY MEMBER"/>
    <property type="match status" value="1"/>
</dbReference>
<dbReference type="PANTHER" id="PTHR45629:SF7">
    <property type="entry name" value="DNA EXCISION REPAIR PROTEIN ERCC-6-RELATED"/>
    <property type="match status" value="1"/>
</dbReference>
<accession>A0AAN8P1V0</accession>
<dbReference type="GO" id="GO:0051301">
    <property type="term" value="P:cell division"/>
    <property type="evidence" value="ECO:0007669"/>
    <property type="project" value="UniProtKB-KW"/>
</dbReference>
<evidence type="ECO:0000256" key="6">
    <source>
        <dbReference type="ARBA" id="ARBA00022741"/>
    </source>
</evidence>
<sequence>MRRSSAPSQIALGKKRSLDITDGNVSKREGVESKKTRKCVSDVRKPLISTQRFPSLLNQMTPTTGDLSSHEDFIRKILSKPFKIPIPNYQGSYNSRALGIRRNGARRALHDPDEPNALILFTPPECTAHEKLKVDAEKQLVHVVVDPMLSNVLRPHQREGVKFMYDCVTGVKIENAFGCIMADEMGLGKTLQCITLMWTLLKQGPDCKPLIEKAIVVAPSSLVKNWYNEINKWLKGRVNALAIDSGSKDEIDRNLQSFMNTYCRRPVNPILIISYETFRLHVKVLHKGEVGLVLCDEGHRLKNHENQTYQALMGLNAKRRILLSGTPIQNDLLEYFSLIHFVNQGILGTATEFRKKFEIPILRGQDANSSAEERKKGQECLEEMAALVNRCLIRRTAALLSKYLPVKTEQVICITLTGLQKQIYEDFIASDALRKTVREEKGGKQGMSLTALSAITTLKKLCNHPDLVYESIKSCSEGFENAHKYLPEKYDIKNIQPTLSGKLMFLDTLLALIKATTNDKIVLVSNYTQTLDLFEKLCAFRNYQYVRLDGTMTIKKRGKVVENFNNPESRDFIFMLSSKAGGCGLNLIGANRLVMFDPDWNPANDDQAMARVWRDGQKKPCFIYRLLSTGTIEEKIFQRQAHKKALSSTVVDNEEDVARHFSRDDLRDLFKIEMGTLSDTHDKFKCTRCVNRIQVKPPPDGTDCTSDLSLWHHCYDKKGLVDPLLKKCWETGIISFVFHHNSHIQKDIP</sequence>
<evidence type="ECO:0000256" key="3">
    <source>
        <dbReference type="ARBA" id="ARBA00015341"/>
    </source>
</evidence>
<dbReference type="InterPro" id="IPR001650">
    <property type="entry name" value="Helicase_C-like"/>
</dbReference>
<evidence type="ECO:0000256" key="5">
    <source>
        <dbReference type="ARBA" id="ARBA00022618"/>
    </source>
</evidence>
<dbReference type="Gene3D" id="3.40.50.10810">
    <property type="entry name" value="Tandem AAA-ATPase domain"/>
    <property type="match status" value="1"/>
</dbReference>
<keyword evidence="4" id="KW-0597">Phosphoprotein</keyword>
<dbReference type="InterPro" id="IPR049730">
    <property type="entry name" value="SNF2/RAD54-like_C"/>
</dbReference>
<evidence type="ECO:0000313" key="20">
    <source>
        <dbReference type="EMBL" id="KAK6639129.1"/>
    </source>
</evidence>
<dbReference type="AlphaFoldDB" id="A0AAN8P1V0"/>
<dbReference type="GO" id="GO:0045003">
    <property type="term" value="P:double-strand break repair via synthesis-dependent strand annealing"/>
    <property type="evidence" value="ECO:0007669"/>
    <property type="project" value="TreeGrafter"/>
</dbReference>
<dbReference type="PROSITE" id="PS51194">
    <property type="entry name" value="HELICASE_CTER"/>
    <property type="match status" value="1"/>
</dbReference>
<dbReference type="InterPro" id="IPR038718">
    <property type="entry name" value="SNF2-like_sf"/>
</dbReference>
<dbReference type="GO" id="GO:0015616">
    <property type="term" value="F:DNA translocase activity"/>
    <property type="evidence" value="ECO:0007669"/>
    <property type="project" value="TreeGrafter"/>
</dbReference>
<keyword evidence="13" id="KW-0234">DNA repair</keyword>
<dbReference type="EMBL" id="JAWJWE010000003">
    <property type="protein sequence ID" value="KAK6639129.1"/>
    <property type="molecule type" value="Genomic_DNA"/>
</dbReference>
<dbReference type="PROSITE" id="PS51192">
    <property type="entry name" value="HELICASE_ATP_BIND_1"/>
    <property type="match status" value="1"/>
</dbReference>
<dbReference type="Proteomes" id="UP001372834">
    <property type="component" value="Unassembled WGS sequence"/>
</dbReference>
<evidence type="ECO:0000256" key="10">
    <source>
        <dbReference type="ARBA" id="ARBA00022806"/>
    </source>
</evidence>
<feature type="domain" description="Helicase ATP-binding" evidence="18">
    <location>
        <begin position="170"/>
        <end position="345"/>
    </location>
</feature>
<dbReference type="GO" id="GO:0003677">
    <property type="term" value="F:DNA binding"/>
    <property type="evidence" value="ECO:0007669"/>
    <property type="project" value="UniProtKB-KW"/>
</dbReference>
<evidence type="ECO:0000256" key="1">
    <source>
        <dbReference type="ARBA" id="ARBA00007025"/>
    </source>
</evidence>
<dbReference type="SMART" id="SM00490">
    <property type="entry name" value="HELICc"/>
    <property type="match status" value="1"/>
</dbReference>
<evidence type="ECO:0000259" key="18">
    <source>
        <dbReference type="PROSITE" id="PS51192"/>
    </source>
</evidence>
<dbReference type="FunFam" id="3.40.50.300:FF:000332">
    <property type="entry name" value="DNA repair and recombination protein RAD54-like"/>
    <property type="match status" value="1"/>
</dbReference>
<evidence type="ECO:0000256" key="8">
    <source>
        <dbReference type="ARBA" id="ARBA00022776"/>
    </source>
</evidence>
<evidence type="ECO:0000313" key="21">
    <source>
        <dbReference type="Proteomes" id="UP001372834"/>
    </source>
</evidence>
<comment type="caution">
    <text evidence="20">The sequence shown here is derived from an EMBL/GenBank/DDBJ whole genome shotgun (WGS) entry which is preliminary data.</text>
</comment>
<keyword evidence="15" id="KW-0131">Cell cycle</keyword>
<evidence type="ECO:0000256" key="16">
    <source>
        <dbReference type="ARBA" id="ARBA00024776"/>
    </source>
</evidence>
<keyword evidence="5" id="KW-0132">Cell division</keyword>
<dbReference type="InterPro" id="IPR014001">
    <property type="entry name" value="Helicase_ATP-bd"/>
</dbReference>
<dbReference type="Pfam" id="PF00271">
    <property type="entry name" value="Helicase_C"/>
    <property type="match status" value="1"/>
</dbReference>
<evidence type="ECO:0000256" key="17">
    <source>
        <dbReference type="ARBA" id="ARBA00029956"/>
    </source>
</evidence>
<evidence type="ECO:0000256" key="15">
    <source>
        <dbReference type="ARBA" id="ARBA00023306"/>
    </source>
</evidence>
<evidence type="ECO:0000256" key="2">
    <source>
        <dbReference type="ARBA" id="ARBA00011467"/>
    </source>
</evidence>
<dbReference type="SMART" id="SM00487">
    <property type="entry name" value="DEXDc"/>
    <property type="match status" value="1"/>
</dbReference>
<feature type="domain" description="Helicase C-terminal" evidence="19">
    <location>
        <begin position="508"/>
        <end position="658"/>
    </location>
</feature>
<keyword evidence="10" id="KW-0347">Helicase</keyword>
<evidence type="ECO:0000256" key="11">
    <source>
        <dbReference type="ARBA" id="ARBA00022840"/>
    </source>
</evidence>
<comment type="similarity">
    <text evidence="1">Belongs to the SNF2/RAD54 helicase family.</text>
</comment>
<dbReference type="GO" id="GO:0007131">
    <property type="term" value="P:reciprocal meiotic recombination"/>
    <property type="evidence" value="ECO:0007669"/>
    <property type="project" value="TreeGrafter"/>
</dbReference>
<dbReference type="CDD" id="cd18793">
    <property type="entry name" value="SF2_C_SNF"/>
    <property type="match status" value="1"/>
</dbReference>
<gene>
    <name evidence="20" type="primary">RAD54L</name>
    <name evidence="20" type="ORF">RUM43_007399</name>
</gene>
<dbReference type="InterPro" id="IPR027417">
    <property type="entry name" value="P-loop_NTPase"/>
</dbReference>
<comment type="subunit">
    <text evidence="2">Interacts (via N-terminus) with spn-A/Rad51.</text>
</comment>
<dbReference type="GO" id="GO:0004386">
    <property type="term" value="F:helicase activity"/>
    <property type="evidence" value="ECO:0007669"/>
    <property type="project" value="UniProtKB-KW"/>
</dbReference>
<dbReference type="SUPFAM" id="SSF52540">
    <property type="entry name" value="P-loop containing nucleoside triphosphate hydrolases"/>
    <property type="match status" value="2"/>
</dbReference>
<dbReference type="InterPro" id="IPR000330">
    <property type="entry name" value="SNF2_N"/>
</dbReference>
<organism evidence="20 21">
    <name type="scientific">Polyplax serrata</name>
    <name type="common">Common mouse louse</name>
    <dbReference type="NCBI Taxonomy" id="468196"/>
    <lineage>
        <taxon>Eukaryota</taxon>
        <taxon>Metazoa</taxon>
        <taxon>Ecdysozoa</taxon>
        <taxon>Arthropoda</taxon>
        <taxon>Hexapoda</taxon>
        <taxon>Insecta</taxon>
        <taxon>Pterygota</taxon>
        <taxon>Neoptera</taxon>
        <taxon>Paraneoptera</taxon>
        <taxon>Psocodea</taxon>
        <taxon>Troctomorpha</taxon>
        <taxon>Phthiraptera</taxon>
        <taxon>Anoplura</taxon>
        <taxon>Polyplacidae</taxon>
        <taxon>Polyplax</taxon>
    </lineage>
</organism>
<evidence type="ECO:0000259" key="19">
    <source>
        <dbReference type="PROSITE" id="PS51194"/>
    </source>
</evidence>
<evidence type="ECO:0000256" key="7">
    <source>
        <dbReference type="ARBA" id="ARBA00022763"/>
    </source>
</evidence>
<evidence type="ECO:0000256" key="4">
    <source>
        <dbReference type="ARBA" id="ARBA00022553"/>
    </source>
</evidence>
<name>A0AAN8P1V0_POLSC</name>
<keyword evidence="6" id="KW-0547">Nucleotide-binding</keyword>
<evidence type="ECO:0000256" key="12">
    <source>
        <dbReference type="ARBA" id="ARBA00023125"/>
    </source>
</evidence>
<evidence type="ECO:0000256" key="14">
    <source>
        <dbReference type="ARBA" id="ARBA00023254"/>
    </source>
</evidence>
<evidence type="ECO:0000256" key="13">
    <source>
        <dbReference type="ARBA" id="ARBA00023204"/>
    </source>
</evidence>
<protein>
    <recommendedName>
        <fullName evidence="3">DNA repair and recombination protein RAD54-like</fullName>
    </recommendedName>
    <alternativeName>
        <fullName evidence="17">Protein okra</fullName>
    </alternativeName>
</protein>
<proteinExistence type="inferred from homology"/>
<evidence type="ECO:0000256" key="9">
    <source>
        <dbReference type="ARBA" id="ARBA00022801"/>
    </source>
</evidence>
<comment type="function">
    <text evidence="16">Involved in mitotic DNA repair and meiotic recombination. Functions in the recombinational DNA repair pathway. Essential for interhomolog gene conversion (GC), but may have a less important role in intersister GC than spn-A/Rad51. In the presence of DNA, spn-A/Rad51 enhances the ATPase activity of okr/Rad54.</text>
</comment>
<dbReference type="GO" id="GO:0016787">
    <property type="term" value="F:hydrolase activity"/>
    <property type="evidence" value="ECO:0007669"/>
    <property type="project" value="UniProtKB-KW"/>
</dbReference>
<keyword evidence="11" id="KW-0067">ATP-binding</keyword>
<keyword evidence="7" id="KW-0227">DNA damage</keyword>
<keyword evidence="9" id="KW-0378">Hydrolase</keyword>
<dbReference type="InterPro" id="IPR050496">
    <property type="entry name" value="SNF2_RAD54_helicase_repair"/>
</dbReference>
<dbReference type="Gene3D" id="1.20.120.850">
    <property type="entry name" value="SWI2/SNF2 ATPases, N-terminal domain"/>
    <property type="match status" value="1"/>
</dbReference>
<keyword evidence="12" id="KW-0238">DNA-binding</keyword>
<keyword evidence="14" id="KW-0469">Meiosis</keyword>
<dbReference type="GO" id="GO:0005634">
    <property type="term" value="C:nucleus"/>
    <property type="evidence" value="ECO:0007669"/>
    <property type="project" value="TreeGrafter"/>
</dbReference>